<evidence type="ECO:0000313" key="2">
    <source>
        <dbReference type="Proteomes" id="UP000532010"/>
    </source>
</evidence>
<dbReference type="RefSeq" id="WP_183447146.1">
    <property type="nucleotide sequence ID" value="NZ_JACHWB010000001.1"/>
</dbReference>
<name>A0A7W4VIC6_9HYPH</name>
<dbReference type="AlphaFoldDB" id="A0A7W4VIC6"/>
<organism evidence="1 2">
    <name type="scientific">Microvirga lupini</name>
    <dbReference type="NCBI Taxonomy" id="420324"/>
    <lineage>
        <taxon>Bacteria</taxon>
        <taxon>Pseudomonadati</taxon>
        <taxon>Pseudomonadota</taxon>
        <taxon>Alphaproteobacteria</taxon>
        <taxon>Hyphomicrobiales</taxon>
        <taxon>Methylobacteriaceae</taxon>
        <taxon>Microvirga</taxon>
    </lineage>
</organism>
<evidence type="ECO:0000313" key="1">
    <source>
        <dbReference type="EMBL" id="MBB3017667.1"/>
    </source>
</evidence>
<protein>
    <submittedName>
        <fullName evidence="1">Uncharacterized protein</fullName>
    </submittedName>
</protein>
<sequence>MKPIPISAAERIAKEFGYDQVIIVARKVGDDPDPHGEHVTTFGVTKAHCAVAARAGDFLKYKVMGWVKDGEK</sequence>
<keyword evidence="2" id="KW-1185">Reference proteome</keyword>
<gene>
    <name evidence="1" type="ORF">FHR70_000707</name>
</gene>
<dbReference type="Proteomes" id="UP000532010">
    <property type="component" value="Unassembled WGS sequence"/>
</dbReference>
<accession>A0A7W4VIC6</accession>
<reference evidence="1 2" key="1">
    <citation type="submission" date="2020-08" db="EMBL/GenBank/DDBJ databases">
        <title>The Agave Microbiome: Exploring the role of microbial communities in plant adaptations to desert environments.</title>
        <authorList>
            <person name="Partida-Martinez L.P."/>
        </authorList>
    </citation>
    <scope>NUCLEOTIDE SEQUENCE [LARGE SCALE GENOMIC DNA]</scope>
    <source>
        <strain evidence="1 2">AT3.9</strain>
    </source>
</reference>
<proteinExistence type="predicted"/>
<dbReference type="EMBL" id="JACHWB010000001">
    <property type="protein sequence ID" value="MBB3017667.1"/>
    <property type="molecule type" value="Genomic_DNA"/>
</dbReference>
<comment type="caution">
    <text evidence="1">The sequence shown here is derived from an EMBL/GenBank/DDBJ whole genome shotgun (WGS) entry which is preliminary data.</text>
</comment>